<evidence type="ECO:0000313" key="4">
    <source>
        <dbReference type="EMBL" id="RKP26319.1"/>
    </source>
</evidence>
<feature type="repeat" description="TPR" evidence="3">
    <location>
        <begin position="269"/>
        <end position="302"/>
    </location>
</feature>
<dbReference type="PANTHER" id="PTHR12558">
    <property type="entry name" value="CELL DIVISION CYCLE 16,23,27"/>
    <property type="match status" value="1"/>
</dbReference>
<dbReference type="GO" id="GO:0051301">
    <property type="term" value="P:cell division"/>
    <property type="evidence" value="ECO:0007669"/>
    <property type="project" value="TreeGrafter"/>
</dbReference>
<feature type="repeat" description="TPR" evidence="3">
    <location>
        <begin position="99"/>
        <end position="132"/>
    </location>
</feature>
<dbReference type="PANTHER" id="PTHR12558:SF13">
    <property type="entry name" value="CELL DIVISION CYCLE PROTEIN 27 HOMOLOG"/>
    <property type="match status" value="1"/>
</dbReference>
<feature type="repeat" description="TPR" evidence="3">
    <location>
        <begin position="133"/>
        <end position="166"/>
    </location>
</feature>
<dbReference type="Pfam" id="PF13414">
    <property type="entry name" value="TPR_11"/>
    <property type="match status" value="1"/>
</dbReference>
<dbReference type="PROSITE" id="PS50005">
    <property type="entry name" value="TPR"/>
    <property type="match status" value="6"/>
</dbReference>
<reference evidence="5" key="1">
    <citation type="journal article" date="2018" name="Nat. Microbiol.">
        <title>Leveraging single-cell genomics to expand the fungal tree of life.</title>
        <authorList>
            <person name="Ahrendt S.R."/>
            <person name="Quandt C.A."/>
            <person name="Ciobanu D."/>
            <person name="Clum A."/>
            <person name="Salamov A."/>
            <person name="Andreopoulos B."/>
            <person name="Cheng J.F."/>
            <person name="Woyke T."/>
            <person name="Pelin A."/>
            <person name="Henrissat B."/>
            <person name="Reynolds N.K."/>
            <person name="Benny G.L."/>
            <person name="Smith M.E."/>
            <person name="James T.Y."/>
            <person name="Grigoriev I.V."/>
        </authorList>
    </citation>
    <scope>NUCLEOTIDE SEQUENCE [LARGE SCALE GENOMIC DNA]</scope>
    <source>
        <strain evidence="5">Benny S71-1</strain>
    </source>
</reference>
<evidence type="ECO:0000313" key="5">
    <source>
        <dbReference type="Proteomes" id="UP000278143"/>
    </source>
</evidence>
<keyword evidence="5" id="KW-1185">Reference proteome</keyword>
<evidence type="ECO:0000256" key="2">
    <source>
        <dbReference type="ARBA" id="ARBA00038210"/>
    </source>
</evidence>
<dbReference type="Pfam" id="PF13174">
    <property type="entry name" value="TPR_6"/>
    <property type="match status" value="1"/>
</dbReference>
<dbReference type="OrthoDB" id="329563at2759"/>
<dbReference type="GO" id="GO:0031145">
    <property type="term" value="P:anaphase-promoting complex-dependent catabolic process"/>
    <property type="evidence" value="ECO:0007669"/>
    <property type="project" value="TreeGrafter"/>
</dbReference>
<name>A0A4V1J1U9_9FUNG</name>
<dbReference type="InterPro" id="IPR019734">
    <property type="entry name" value="TPR_rpt"/>
</dbReference>
<feature type="repeat" description="TPR" evidence="3">
    <location>
        <begin position="201"/>
        <end position="234"/>
    </location>
</feature>
<dbReference type="GO" id="GO:0005680">
    <property type="term" value="C:anaphase-promoting complex"/>
    <property type="evidence" value="ECO:0007669"/>
    <property type="project" value="TreeGrafter"/>
</dbReference>
<dbReference type="GO" id="GO:0007091">
    <property type="term" value="P:metaphase/anaphase transition of mitotic cell cycle"/>
    <property type="evidence" value="ECO:0007669"/>
    <property type="project" value="TreeGrafter"/>
</dbReference>
<dbReference type="EMBL" id="KZ989454">
    <property type="protein sequence ID" value="RKP26319.1"/>
    <property type="molecule type" value="Genomic_DNA"/>
</dbReference>
<dbReference type="GO" id="GO:0005737">
    <property type="term" value="C:cytoplasm"/>
    <property type="evidence" value="ECO:0007669"/>
    <property type="project" value="TreeGrafter"/>
</dbReference>
<dbReference type="GO" id="GO:0016567">
    <property type="term" value="P:protein ubiquitination"/>
    <property type="evidence" value="ECO:0007669"/>
    <property type="project" value="TreeGrafter"/>
</dbReference>
<protein>
    <submittedName>
        <fullName evidence="4">Uncharacterized protein</fullName>
    </submittedName>
</protein>
<dbReference type="Proteomes" id="UP000278143">
    <property type="component" value="Unassembled WGS sequence"/>
</dbReference>
<gene>
    <name evidence="4" type="ORF">SYNPS1DRAFT_14360</name>
</gene>
<dbReference type="SMART" id="SM00028">
    <property type="entry name" value="TPR"/>
    <property type="match status" value="7"/>
</dbReference>
<dbReference type="AlphaFoldDB" id="A0A4V1J1U9"/>
<feature type="repeat" description="TPR" evidence="3">
    <location>
        <begin position="167"/>
        <end position="200"/>
    </location>
</feature>
<dbReference type="Pfam" id="PF13432">
    <property type="entry name" value="TPR_16"/>
    <property type="match status" value="1"/>
</dbReference>
<dbReference type="Pfam" id="PF13181">
    <property type="entry name" value="TPR_8"/>
    <property type="match status" value="1"/>
</dbReference>
<evidence type="ECO:0000256" key="1">
    <source>
        <dbReference type="ARBA" id="ARBA00022803"/>
    </source>
</evidence>
<comment type="similarity">
    <text evidence="2">Belongs to the APC3/CDC27 family.</text>
</comment>
<accession>A0A4V1J1U9</accession>
<organism evidence="4 5">
    <name type="scientific">Syncephalis pseudoplumigaleata</name>
    <dbReference type="NCBI Taxonomy" id="1712513"/>
    <lineage>
        <taxon>Eukaryota</taxon>
        <taxon>Fungi</taxon>
        <taxon>Fungi incertae sedis</taxon>
        <taxon>Zoopagomycota</taxon>
        <taxon>Zoopagomycotina</taxon>
        <taxon>Zoopagomycetes</taxon>
        <taxon>Zoopagales</taxon>
        <taxon>Piptocephalidaceae</taxon>
        <taxon>Syncephalis</taxon>
    </lineage>
</organism>
<dbReference type="Gene3D" id="1.25.40.10">
    <property type="entry name" value="Tetratricopeptide repeat domain"/>
    <property type="match status" value="3"/>
</dbReference>
<proteinExistence type="inferred from homology"/>
<dbReference type="Pfam" id="PF00515">
    <property type="entry name" value="TPR_1"/>
    <property type="match status" value="1"/>
</dbReference>
<keyword evidence="1 3" id="KW-0802">TPR repeat</keyword>
<dbReference type="SUPFAM" id="SSF48452">
    <property type="entry name" value="TPR-like"/>
    <property type="match status" value="2"/>
</dbReference>
<sequence length="339" mass="39390">MAIGVWHLACYRCQQAIDAFEQLPHEQMTSGWVSTQMARAYFEMSNYNEAETLFKRIREREPYRMDGQEYHSTLLWHLRRDAKISALARELIAMNRNSPQAWCALGNCFSLQRDRDNAMMCFERAIKIDPCFAYAYTLCGHERFSEEEWERAQYYYRKAIHLDPRHYNAWYGLGMVYMRLDRVDVAEKHFLHAIAIHPNNPALICCLGMVYERLRDRARAVAVYARASQLDPRSTLVRFKHAKALMELGRNEEALRELTAAYQLAPREANIHLLLGHVHQRMGDRVTALRYYTWALDLTTRQRHVILEAIQRIDEGPAANEGNVSVLTVGGGGDESVFI</sequence>
<feature type="repeat" description="TPR" evidence="3">
    <location>
        <begin position="31"/>
        <end position="64"/>
    </location>
</feature>
<evidence type="ECO:0000256" key="3">
    <source>
        <dbReference type="PROSITE-ProRule" id="PRU00339"/>
    </source>
</evidence>
<dbReference type="InterPro" id="IPR011990">
    <property type="entry name" value="TPR-like_helical_dom_sf"/>
</dbReference>